<proteinExistence type="predicted"/>
<dbReference type="AlphaFoldDB" id="A0AA88AL59"/>
<evidence type="ECO:0000313" key="3">
    <source>
        <dbReference type="Proteomes" id="UP001187192"/>
    </source>
</evidence>
<dbReference type="Proteomes" id="UP001187192">
    <property type="component" value="Unassembled WGS sequence"/>
</dbReference>
<feature type="region of interest" description="Disordered" evidence="1">
    <location>
        <begin position="175"/>
        <end position="194"/>
    </location>
</feature>
<gene>
    <name evidence="2" type="ORF">TIFTF001_021889</name>
</gene>
<name>A0AA88AL59_FICCA</name>
<comment type="caution">
    <text evidence="2">The sequence shown here is derived from an EMBL/GenBank/DDBJ whole genome shotgun (WGS) entry which is preliminary data.</text>
</comment>
<feature type="compositionally biased region" description="Low complexity" evidence="1">
    <location>
        <begin position="175"/>
        <end position="188"/>
    </location>
</feature>
<dbReference type="EMBL" id="BTGU01000043">
    <property type="protein sequence ID" value="GMN52747.1"/>
    <property type="molecule type" value="Genomic_DNA"/>
</dbReference>
<protein>
    <submittedName>
        <fullName evidence="2">Uncharacterized protein</fullName>
    </submittedName>
</protein>
<evidence type="ECO:0000256" key="1">
    <source>
        <dbReference type="SAM" id="MobiDB-lite"/>
    </source>
</evidence>
<reference evidence="2" key="1">
    <citation type="submission" date="2023-07" db="EMBL/GenBank/DDBJ databases">
        <title>draft genome sequence of fig (Ficus carica).</title>
        <authorList>
            <person name="Takahashi T."/>
            <person name="Nishimura K."/>
        </authorList>
    </citation>
    <scope>NUCLEOTIDE SEQUENCE</scope>
</reference>
<keyword evidence="3" id="KW-1185">Reference proteome</keyword>
<sequence length="354" mass="38938">MCVLAIKNVAGSDVIREFGFSGDPIGLNTECFRRVDTPQCQFELATDIDNGTGAVTSGVSGVRRRIVTVAPRQGCQLVQGGVTRTVRGPRSKWRSPVTWEVQPRSTARTPTILCLRTGVLHEPVSSSVRESGGVGALIFFIISFFKFCRELPRTSGRVSITVKFGKIREVDITGSSSSEISGSSSSKIVGEEVEQDARTPDYISDISDIPFPVRPAVPTSQAREGAGAFGSGGRPYDRWGHCIRRGRSRPLRINGILVYRMADMEMVDRAGDRPVYTVDYFTSAVTPQYLESLRKEFGIFNDVEMILPGPNDLPSRPPFGYITVSACRFTRSPRRCSKDSMLLRCSLMSMLIGF</sequence>
<accession>A0AA88AL59</accession>
<evidence type="ECO:0000313" key="2">
    <source>
        <dbReference type="EMBL" id="GMN52747.1"/>
    </source>
</evidence>
<organism evidence="2 3">
    <name type="scientific">Ficus carica</name>
    <name type="common">Common fig</name>
    <dbReference type="NCBI Taxonomy" id="3494"/>
    <lineage>
        <taxon>Eukaryota</taxon>
        <taxon>Viridiplantae</taxon>
        <taxon>Streptophyta</taxon>
        <taxon>Embryophyta</taxon>
        <taxon>Tracheophyta</taxon>
        <taxon>Spermatophyta</taxon>
        <taxon>Magnoliopsida</taxon>
        <taxon>eudicotyledons</taxon>
        <taxon>Gunneridae</taxon>
        <taxon>Pentapetalae</taxon>
        <taxon>rosids</taxon>
        <taxon>fabids</taxon>
        <taxon>Rosales</taxon>
        <taxon>Moraceae</taxon>
        <taxon>Ficeae</taxon>
        <taxon>Ficus</taxon>
    </lineage>
</organism>